<evidence type="ECO:0000313" key="1">
    <source>
        <dbReference type="EMBL" id="GAF91217.1"/>
    </source>
</evidence>
<sequence length="31" mass="3598">MTWIELTFGQFLNKLTGNDKGEKDMPKQITI</sequence>
<protein>
    <submittedName>
        <fullName evidence="1">Uncharacterized protein</fullName>
    </submittedName>
</protein>
<reference evidence="1" key="1">
    <citation type="journal article" date="2014" name="Front. Microbiol.">
        <title>High frequency of phylogenetically diverse reductive dehalogenase-homologous genes in deep subseafloor sedimentary metagenomes.</title>
        <authorList>
            <person name="Kawai M."/>
            <person name="Futagami T."/>
            <person name="Toyoda A."/>
            <person name="Takaki Y."/>
            <person name="Nishi S."/>
            <person name="Hori S."/>
            <person name="Arai W."/>
            <person name="Tsubouchi T."/>
            <person name="Morono Y."/>
            <person name="Uchiyama I."/>
            <person name="Ito T."/>
            <person name="Fujiyama A."/>
            <person name="Inagaki F."/>
            <person name="Takami H."/>
        </authorList>
    </citation>
    <scope>NUCLEOTIDE SEQUENCE</scope>
    <source>
        <strain evidence="1">Expedition CK06-06</strain>
    </source>
</reference>
<organism evidence="1">
    <name type="scientific">marine sediment metagenome</name>
    <dbReference type="NCBI Taxonomy" id="412755"/>
    <lineage>
        <taxon>unclassified sequences</taxon>
        <taxon>metagenomes</taxon>
        <taxon>ecological metagenomes</taxon>
    </lineage>
</organism>
<name>X0TSR5_9ZZZZ</name>
<gene>
    <name evidence="1" type="ORF">S01H1_27612</name>
</gene>
<proteinExistence type="predicted"/>
<dbReference type="AlphaFoldDB" id="X0TSR5"/>
<accession>X0TSR5</accession>
<comment type="caution">
    <text evidence="1">The sequence shown here is derived from an EMBL/GenBank/DDBJ whole genome shotgun (WGS) entry which is preliminary data.</text>
</comment>
<feature type="non-terminal residue" evidence="1">
    <location>
        <position position="31"/>
    </location>
</feature>
<dbReference type="EMBL" id="BARS01016831">
    <property type="protein sequence ID" value="GAF91217.1"/>
    <property type="molecule type" value="Genomic_DNA"/>
</dbReference>